<dbReference type="InterPro" id="IPR042100">
    <property type="entry name" value="Bug_dom1"/>
</dbReference>
<dbReference type="SUPFAM" id="SSF53850">
    <property type="entry name" value="Periplasmic binding protein-like II"/>
    <property type="match status" value="1"/>
</dbReference>
<gene>
    <name evidence="2" type="ORF">J5Y10_25595</name>
</gene>
<keyword evidence="3" id="KW-1185">Reference proteome</keyword>
<dbReference type="CDD" id="cd07012">
    <property type="entry name" value="PBP2_Bug_TTT"/>
    <property type="match status" value="1"/>
</dbReference>
<dbReference type="Pfam" id="PF03401">
    <property type="entry name" value="TctC"/>
    <property type="match status" value="1"/>
</dbReference>
<dbReference type="PANTHER" id="PTHR42928:SF5">
    <property type="entry name" value="BLR1237 PROTEIN"/>
    <property type="match status" value="1"/>
</dbReference>
<evidence type="ECO:0000256" key="1">
    <source>
        <dbReference type="ARBA" id="ARBA00006987"/>
    </source>
</evidence>
<dbReference type="Proteomes" id="UP000677537">
    <property type="component" value="Unassembled WGS sequence"/>
</dbReference>
<evidence type="ECO:0000313" key="2">
    <source>
        <dbReference type="EMBL" id="MBP0496183.1"/>
    </source>
</evidence>
<reference evidence="2" key="1">
    <citation type="submission" date="2021-03" db="EMBL/GenBank/DDBJ databases">
        <authorList>
            <person name="So Y."/>
        </authorList>
    </citation>
    <scope>NUCLEOTIDE SEQUENCE</scope>
    <source>
        <strain evidence="2">SG15</strain>
    </source>
</reference>
<dbReference type="RefSeq" id="WP_209376974.1">
    <property type="nucleotide sequence ID" value="NZ_JAGIZA010000029.1"/>
</dbReference>
<organism evidence="2 3">
    <name type="scientific">Roseomonas indoligenes</name>
    <dbReference type="NCBI Taxonomy" id="2820811"/>
    <lineage>
        <taxon>Bacteria</taxon>
        <taxon>Pseudomonadati</taxon>
        <taxon>Pseudomonadota</taxon>
        <taxon>Alphaproteobacteria</taxon>
        <taxon>Acetobacterales</taxon>
        <taxon>Roseomonadaceae</taxon>
        <taxon>Roseomonas</taxon>
    </lineage>
</organism>
<dbReference type="InterPro" id="IPR005064">
    <property type="entry name" value="BUG"/>
</dbReference>
<dbReference type="PIRSF" id="PIRSF017082">
    <property type="entry name" value="YflP"/>
    <property type="match status" value="1"/>
</dbReference>
<dbReference type="Gene3D" id="3.40.190.10">
    <property type="entry name" value="Periplasmic binding protein-like II"/>
    <property type="match status" value="1"/>
</dbReference>
<evidence type="ECO:0000313" key="3">
    <source>
        <dbReference type="Proteomes" id="UP000677537"/>
    </source>
</evidence>
<comment type="caution">
    <text evidence="2">The sequence shown here is derived from an EMBL/GenBank/DDBJ whole genome shotgun (WGS) entry which is preliminary data.</text>
</comment>
<protein>
    <submittedName>
        <fullName evidence="2">Tripartite tricarboxylate transporter substrate binding protein</fullName>
    </submittedName>
</protein>
<dbReference type="AlphaFoldDB" id="A0A940SAB1"/>
<dbReference type="EMBL" id="JAGIZA010000029">
    <property type="protein sequence ID" value="MBP0496183.1"/>
    <property type="molecule type" value="Genomic_DNA"/>
</dbReference>
<name>A0A940SAB1_9PROT</name>
<proteinExistence type="inferred from homology"/>
<comment type="similarity">
    <text evidence="1">Belongs to the UPF0065 (bug) family.</text>
</comment>
<dbReference type="Gene3D" id="3.40.190.150">
    <property type="entry name" value="Bordetella uptake gene, domain 1"/>
    <property type="match status" value="1"/>
</dbReference>
<accession>A0A940SAB1</accession>
<dbReference type="PANTHER" id="PTHR42928">
    <property type="entry name" value="TRICARBOXYLATE-BINDING PROTEIN"/>
    <property type="match status" value="1"/>
</dbReference>
<sequence length="289" mass="30363">MRLVAPFPPGSGTDVLARLLAPVLSRELGQPVVVDNRPGANGIVGSQSVATAAPDGYSLLILGTSAAAINPHTIRRMPYDVARDFAMVGMIGETPYILCVGVDGPRDLPSFLAFLREKPGGATFSYGNAGAMIMATVMGRMLGVPVTPVPYRGGAEAITDVAAGRVDANFADYSPALAQAQTGRIRMIGHSIAHSFAVAPELPSVSSVLPGFDMNVWWSIAAPAGTPQAIIERAGRALNATMSTPEIVERLRLVGDTPLHMSPEETTRYVAAQHAAWGERVRLAGIEPQ</sequence>